<reference evidence="4" key="2">
    <citation type="submission" date="2021-02" db="EMBL/GenBank/DDBJ databases">
        <authorList>
            <person name="Kimball J.A."/>
            <person name="Haas M.W."/>
            <person name="Macchietto M."/>
            <person name="Kono T."/>
            <person name="Duquette J."/>
            <person name="Shao M."/>
        </authorList>
    </citation>
    <scope>NUCLEOTIDE SEQUENCE</scope>
    <source>
        <tissue evidence="4">Fresh leaf tissue</tissue>
    </source>
</reference>
<keyword evidence="1 3" id="KW-0547">Nucleotide-binding</keyword>
<reference evidence="4" key="1">
    <citation type="journal article" date="2021" name="bioRxiv">
        <title>Whole Genome Assembly and Annotation of Northern Wild Rice, Zizania palustris L., Supports a Whole Genome Duplication in the Zizania Genus.</title>
        <authorList>
            <person name="Haas M."/>
            <person name="Kono T."/>
            <person name="Macchietto M."/>
            <person name="Millas R."/>
            <person name="McGilp L."/>
            <person name="Shao M."/>
            <person name="Duquette J."/>
            <person name="Hirsch C.N."/>
            <person name="Kimball J."/>
        </authorList>
    </citation>
    <scope>NUCLEOTIDE SEQUENCE</scope>
    <source>
        <tissue evidence="4">Fresh leaf tissue</tissue>
    </source>
</reference>
<evidence type="ECO:0000256" key="2">
    <source>
        <dbReference type="ARBA" id="ARBA00023134"/>
    </source>
</evidence>
<evidence type="ECO:0000256" key="1">
    <source>
        <dbReference type="ARBA" id="ARBA00022741"/>
    </source>
</evidence>
<evidence type="ECO:0000313" key="4">
    <source>
        <dbReference type="EMBL" id="KAG8050199.1"/>
    </source>
</evidence>
<organism evidence="4 5">
    <name type="scientific">Zizania palustris</name>
    <name type="common">Northern wild rice</name>
    <dbReference type="NCBI Taxonomy" id="103762"/>
    <lineage>
        <taxon>Eukaryota</taxon>
        <taxon>Viridiplantae</taxon>
        <taxon>Streptophyta</taxon>
        <taxon>Embryophyta</taxon>
        <taxon>Tracheophyta</taxon>
        <taxon>Spermatophyta</taxon>
        <taxon>Magnoliopsida</taxon>
        <taxon>Liliopsida</taxon>
        <taxon>Poales</taxon>
        <taxon>Poaceae</taxon>
        <taxon>BOP clade</taxon>
        <taxon>Oryzoideae</taxon>
        <taxon>Oryzeae</taxon>
        <taxon>Zizaniinae</taxon>
        <taxon>Zizania</taxon>
    </lineage>
</organism>
<keyword evidence="5" id="KW-1185">Reference proteome</keyword>
<comment type="caution">
    <text evidence="4">The sequence shown here is derived from an EMBL/GenBank/DDBJ whole genome shotgun (WGS) entry which is preliminary data.</text>
</comment>
<dbReference type="AlphaFoldDB" id="A0A8J5S3J8"/>
<sequence>MRTKVAQVSGLMSKHNGAYYKEIYIVDSLDREGIVKVKAEFQVIVNDPLMLNNIILVFANKQDMALLF</sequence>
<dbReference type="OrthoDB" id="25466at2759"/>
<protein>
    <submittedName>
        <fullName evidence="4">Uncharacterized protein</fullName>
    </submittedName>
</protein>
<keyword evidence="2 3" id="KW-0342">GTP-binding</keyword>
<dbReference type="GO" id="GO:0005525">
    <property type="term" value="F:GTP binding"/>
    <property type="evidence" value="ECO:0007669"/>
    <property type="project" value="UniProtKB-KW"/>
</dbReference>
<dbReference type="Pfam" id="PF00025">
    <property type="entry name" value="Arf"/>
    <property type="match status" value="1"/>
</dbReference>
<accession>A0A8J5S3J8</accession>
<proteinExistence type="predicted"/>
<dbReference type="Proteomes" id="UP000729402">
    <property type="component" value="Unassembled WGS sequence"/>
</dbReference>
<dbReference type="InterPro" id="IPR006689">
    <property type="entry name" value="Small_GTPase_ARF/SAR"/>
</dbReference>
<dbReference type="EMBL" id="JAAALK010000289">
    <property type="protein sequence ID" value="KAG8050199.1"/>
    <property type="molecule type" value="Genomic_DNA"/>
</dbReference>
<feature type="binding site" evidence="3">
    <location>
        <begin position="60"/>
        <end position="63"/>
    </location>
    <ligand>
        <name>GTP</name>
        <dbReference type="ChEBI" id="CHEBI:37565"/>
    </ligand>
</feature>
<evidence type="ECO:0000256" key="3">
    <source>
        <dbReference type="PIRSR" id="PIRSR606689-1"/>
    </source>
</evidence>
<gene>
    <name evidence="4" type="ORF">GUJ93_ZPchr0009g1113</name>
</gene>
<evidence type="ECO:0000313" key="5">
    <source>
        <dbReference type="Proteomes" id="UP000729402"/>
    </source>
</evidence>
<dbReference type="GO" id="GO:0003924">
    <property type="term" value="F:GTPase activity"/>
    <property type="evidence" value="ECO:0007669"/>
    <property type="project" value="InterPro"/>
</dbReference>
<name>A0A8J5S3J8_ZIZPA</name>